<gene>
    <name evidence="1" type="ORF">PGLA1383_LOCUS40559</name>
</gene>
<dbReference type="EMBL" id="CAJNNV010028139">
    <property type="protein sequence ID" value="CAE8623265.1"/>
    <property type="molecule type" value="Genomic_DNA"/>
</dbReference>
<dbReference type="OrthoDB" id="426302at2759"/>
<reference evidence="1" key="1">
    <citation type="submission" date="2021-02" db="EMBL/GenBank/DDBJ databases">
        <authorList>
            <person name="Dougan E. K."/>
            <person name="Rhodes N."/>
            <person name="Thang M."/>
            <person name="Chan C."/>
        </authorList>
    </citation>
    <scope>NUCLEOTIDE SEQUENCE</scope>
</reference>
<dbReference type="Proteomes" id="UP000654075">
    <property type="component" value="Unassembled WGS sequence"/>
</dbReference>
<keyword evidence="2" id="KW-1185">Reference proteome</keyword>
<evidence type="ECO:0000313" key="1">
    <source>
        <dbReference type="EMBL" id="CAE8623265.1"/>
    </source>
</evidence>
<accession>A0A813GE06</accession>
<evidence type="ECO:0008006" key="3">
    <source>
        <dbReference type="Google" id="ProtNLM"/>
    </source>
</evidence>
<feature type="non-terminal residue" evidence="1">
    <location>
        <position position="244"/>
    </location>
</feature>
<proteinExistence type="predicted"/>
<dbReference type="AlphaFoldDB" id="A0A813GE06"/>
<sequence length="244" mass="26701">VDAFSFQQLTSVLFSQLCLYPDLWALQGDVALGQAGGSEEALTNPSWTTLQVGWQVACAAWSGSSPLEGEQLDPRTRFQVEALSLLLPLRSDELRGDQEPLLQSSRVGSSRPVALELLEALASVGWHAAKGPLWEGPFEIHAAAGSQAFCLMPEEAYFRQPSSQAAFRLIEEVPGQPEGLELCLERAAELRLLQCRGWQVTPVPFQTWRRLSPEGRRSLVLEAAGRPPVEAARQEAAALEEGRL</sequence>
<name>A0A813GE06_POLGL</name>
<organism evidence="1 2">
    <name type="scientific">Polarella glacialis</name>
    <name type="common">Dinoflagellate</name>
    <dbReference type="NCBI Taxonomy" id="89957"/>
    <lineage>
        <taxon>Eukaryota</taxon>
        <taxon>Sar</taxon>
        <taxon>Alveolata</taxon>
        <taxon>Dinophyceae</taxon>
        <taxon>Suessiales</taxon>
        <taxon>Suessiaceae</taxon>
        <taxon>Polarella</taxon>
    </lineage>
</organism>
<evidence type="ECO:0000313" key="2">
    <source>
        <dbReference type="Proteomes" id="UP000654075"/>
    </source>
</evidence>
<protein>
    <recommendedName>
        <fullName evidence="3">RAP domain-containing protein</fullName>
    </recommendedName>
</protein>
<comment type="caution">
    <text evidence="1">The sequence shown here is derived from an EMBL/GenBank/DDBJ whole genome shotgun (WGS) entry which is preliminary data.</text>
</comment>